<comment type="caution">
    <text evidence="2">The sequence shown here is derived from an EMBL/GenBank/DDBJ whole genome shotgun (WGS) entry which is preliminary data.</text>
</comment>
<dbReference type="Pfam" id="PF04286">
    <property type="entry name" value="DUF445"/>
    <property type="match status" value="1"/>
</dbReference>
<dbReference type="Proteomes" id="UP001279660">
    <property type="component" value="Unassembled WGS sequence"/>
</dbReference>
<organism evidence="2 3">
    <name type="scientific">Sphingomonas echinoides</name>
    <dbReference type="NCBI Taxonomy" id="59803"/>
    <lineage>
        <taxon>Bacteria</taxon>
        <taxon>Pseudomonadati</taxon>
        <taxon>Pseudomonadota</taxon>
        <taxon>Alphaproteobacteria</taxon>
        <taxon>Sphingomonadales</taxon>
        <taxon>Sphingomonadaceae</taxon>
        <taxon>Sphingomonas</taxon>
    </lineage>
</organism>
<dbReference type="RefSeq" id="WP_010404873.1">
    <property type="nucleotide sequence ID" value="NZ_JAWXXV010000001.1"/>
</dbReference>
<feature type="transmembrane region" description="Helical" evidence="1">
    <location>
        <begin position="53"/>
        <end position="73"/>
    </location>
</feature>
<evidence type="ECO:0000313" key="2">
    <source>
        <dbReference type="EMBL" id="MDX5983558.1"/>
    </source>
</evidence>
<dbReference type="EMBL" id="JAWXXV010000001">
    <property type="protein sequence ID" value="MDX5983558.1"/>
    <property type="molecule type" value="Genomic_DNA"/>
</dbReference>
<dbReference type="InterPro" id="IPR007383">
    <property type="entry name" value="DUF445"/>
</dbReference>
<gene>
    <name evidence="2" type="ORF">SIL82_04740</name>
</gene>
<feature type="transmembrane region" description="Helical" evidence="1">
    <location>
        <begin position="20"/>
        <end position="41"/>
    </location>
</feature>
<dbReference type="PANTHER" id="PTHR38442:SF1">
    <property type="entry name" value="INNER MEMBRANE PROTEIN"/>
    <property type="match status" value="1"/>
</dbReference>
<keyword evidence="1" id="KW-0812">Transmembrane</keyword>
<reference evidence="2 3" key="1">
    <citation type="submission" date="2023-11" db="EMBL/GenBank/DDBJ databases">
        <title>MicrobeMod: A computational toolkit for identifying prokaryotic methylation and restriction-modification with nanopore sequencing.</title>
        <authorList>
            <person name="Crits-Christoph A."/>
            <person name="Kang S.C."/>
            <person name="Lee H."/>
            <person name="Ostrov N."/>
        </authorList>
    </citation>
    <scope>NUCLEOTIDE SEQUENCE [LARGE SCALE GENOMIC DNA]</scope>
    <source>
        <strain evidence="2 3">ATCC 14820</strain>
    </source>
</reference>
<dbReference type="PANTHER" id="PTHR38442">
    <property type="entry name" value="INNER MEMBRANE PROTEIN-RELATED"/>
    <property type="match status" value="1"/>
</dbReference>
<proteinExistence type="predicted"/>
<keyword evidence="1" id="KW-0472">Membrane</keyword>
<evidence type="ECO:0000256" key="1">
    <source>
        <dbReference type="SAM" id="Phobius"/>
    </source>
</evidence>
<keyword evidence="3" id="KW-1185">Reference proteome</keyword>
<accession>A0ABU4PKE7</accession>
<protein>
    <submittedName>
        <fullName evidence="2">DUF445 domain-containing protein</fullName>
    </submittedName>
</protein>
<name>A0ABU4PKE7_9SPHN</name>
<sequence>MSRTRPPRTFEAPPAGLVRMRWIAGGLLVLMAATFLVARAFDDRYPALGFVRAFAEAAMVGGLADWFAVTALFRHPLGLPIPHTAIIPRNKDRIGTTLAAFLRDNFLIPGVVARRMRGVDMAGAAGRWLANPPGGDGRLRRGAAGLAAHVLEAFDQQRLGGMVKAGIGQRLRALDVSPLLGQALSAAIAEDRHLPLLDGIVRWGARLLASNEALIRQMVHDRAGSVMRWTGLDETLATKIIDGLNGMLTGIAEDPDHPLREKAEAGLAALAHDLINDPRMRERVAAVKAEIIDNPAMQRWLDGLWEQARGGMLRIARNPDAMLAGPVGDALRQLGDTLQTDAKLRATINRFVRRAVVGMAADYGDGIVRLVSETIQGWDAGTITRRLENAVGRDLQYIRVNGTVVGGLVGLAIHAVDVAL</sequence>
<keyword evidence="1" id="KW-1133">Transmembrane helix</keyword>
<evidence type="ECO:0000313" key="3">
    <source>
        <dbReference type="Proteomes" id="UP001279660"/>
    </source>
</evidence>